<comment type="caution">
    <text evidence="2">The sequence shown here is derived from an EMBL/GenBank/DDBJ whole genome shotgun (WGS) entry which is preliminary data.</text>
</comment>
<keyword evidence="1" id="KW-1133">Transmembrane helix</keyword>
<dbReference type="RefSeq" id="WP_200352328.1">
    <property type="nucleotide sequence ID" value="NZ_BAABHZ010000001.1"/>
</dbReference>
<protein>
    <submittedName>
        <fullName evidence="2">Uncharacterized protein</fullName>
    </submittedName>
</protein>
<gene>
    <name evidence="2" type="ORF">JIN84_17325</name>
</gene>
<dbReference type="Proteomes" id="UP000600139">
    <property type="component" value="Unassembled WGS sequence"/>
</dbReference>
<evidence type="ECO:0000313" key="2">
    <source>
        <dbReference type="EMBL" id="MBK1817385.1"/>
    </source>
</evidence>
<keyword evidence="3" id="KW-1185">Reference proteome</keyword>
<sequence length="175" mass="18553">MEPTSSKNSSQLSGVWFPAVEIFRIIPRVFAGAGVLPLLSVVCPTSHKIIFAVAMAIKSIIALFLGLVIQLSQVQLGPAAEPVKSCDNGQFMSCCDGLQSCPCAKESDPDQKPSPLIPAGVDLKWLVSKVSEPASLDSPTNPQSETLVVFAASQTDTRCAFEGVPLSVAFCRFVI</sequence>
<proteinExistence type="predicted"/>
<accession>A0A934VCQ2</accession>
<keyword evidence="1" id="KW-0472">Membrane</keyword>
<dbReference type="AlphaFoldDB" id="A0A934VCQ2"/>
<evidence type="ECO:0000313" key="3">
    <source>
        <dbReference type="Proteomes" id="UP000600139"/>
    </source>
</evidence>
<reference evidence="2" key="1">
    <citation type="submission" date="2021-01" db="EMBL/GenBank/DDBJ databases">
        <title>Modified the classification status of verrucomicrobia.</title>
        <authorList>
            <person name="Feng X."/>
        </authorList>
    </citation>
    <scope>NUCLEOTIDE SEQUENCE</scope>
    <source>
        <strain evidence="2">JCM 18052</strain>
    </source>
</reference>
<dbReference type="EMBL" id="JAENIK010000012">
    <property type="protein sequence ID" value="MBK1817385.1"/>
    <property type="molecule type" value="Genomic_DNA"/>
</dbReference>
<evidence type="ECO:0000256" key="1">
    <source>
        <dbReference type="SAM" id="Phobius"/>
    </source>
</evidence>
<organism evidence="2 3">
    <name type="scientific">Luteolibacter yonseiensis</name>
    <dbReference type="NCBI Taxonomy" id="1144680"/>
    <lineage>
        <taxon>Bacteria</taxon>
        <taxon>Pseudomonadati</taxon>
        <taxon>Verrucomicrobiota</taxon>
        <taxon>Verrucomicrobiia</taxon>
        <taxon>Verrucomicrobiales</taxon>
        <taxon>Verrucomicrobiaceae</taxon>
        <taxon>Luteolibacter</taxon>
    </lineage>
</organism>
<name>A0A934VCQ2_9BACT</name>
<keyword evidence="1" id="KW-0812">Transmembrane</keyword>
<feature type="transmembrane region" description="Helical" evidence="1">
    <location>
        <begin position="49"/>
        <end position="69"/>
    </location>
</feature>
<feature type="transmembrane region" description="Helical" evidence="1">
    <location>
        <begin position="22"/>
        <end position="42"/>
    </location>
</feature>